<accession>A7AMQ7</accession>
<evidence type="ECO:0000313" key="10">
    <source>
        <dbReference type="EMBL" id="EDO07841.1"/>
    </source>
</evidence>
<dbReference type="RefSeq" id="XP_001611409.1">
    <property type="nucleotide sequence ID" value="XM_001611359.1"/>
</dbReference>
<keyword evidence="5" id="KW-0507">mRNA processing</keyword>
<dbReference type="PANTHER" id="PTHR31077">
    <property type="entry name" value="U4/U6.U5 SMALL NUCLEAR RIBONUCLEOPROTEIN 27 KDA PROTEIN"/>
    <property type="match status" value="1"/>
</dbReference>
<dbReference type="GO" id="GO:0006397">
    <property type="term" value="P:mRNA processing"/>
    <property type="evidence" value="ECO:0007669"/>
    <property type="project" value="UniProtKB-KW"/>
</dbReference>
<dbReference type="Proteomes" id="UP000002173">
    <property type="component" value="Unassembled WGS sequence"/>
</dbReference>
<dbReference type="GO" id="GO:0008380">
    <property type="term" value="P:RNA splicing"/>
    <property type="evidence" value="ECO:0007669"/>
    <property type="project" value="UniProtKB-KW"/>
</dbReference>
<evidence type="ECO:0000256" key="4">
    <source>
        <dbReference type="ARBA" id="ARBA00011825"/>
    </source>
</evidence>
<dbReference type="EMBL" id="AAXT01000001">
    <property type="protein sequence ID" value="EDO07841.1"/>
    <property type="molecule type" value="Genomic_DNA"/>
</dbReference>
<organism evidence="10 11">
    <name type="scientific">Babesia bovis</name>
    <dbReference type="NCBI Taxonomy" id="5865"/>
    <lineage>
        <taxon>Eukaryota</taxon>
        <taxon>Sar</taxon>
        <taxon>Alveolata</taxon>
        <taxon>Apicomplexa</taxon>
        <taxon>Aconoidasida</taxon>
        <taxon>Piroplasmida</taxon>
        <taxon>Babesiidae</taxon>
        <taxon>Babesia</taxon>
    </lineage>
</organism>
<evidence type="ECO:0000256" key="7">
    <source>
        <dbReference type="ARBA" id="ARBA00023242"/>
    </source>
</evidence>
<comment type="similarity">
    <text evidence="3">Belongs to the SNUT3 family.</text>
</comment>
<evidence type="ECO:0000259" key="9">
    <source>
        <dbReference type="Pfam" id="PF08648"/>
    </source>
</evidence>
<name>A7AMQ7_BABBO</name>
<dbReference type="Pfam" id="PF08648">
    <property type="entry name" value="SNRNP27"/>
    <property type="match status" value="1"/>
</dbReference>
<feature type="region of interest" description="Disordered" evidence="8">
    <location>
        <begin position="1"/>
        <end position="164"/>
    </location>
</feature>
<dbReference type="eggNOG" id="KOG3263">
    <property type="taxonomic scope" value="Eukaryota"/>
</dbReference>
<evidence type="ECO:0000313" key="11">
    <source>
        <dbReference type="Proteomes" id="UP000002173"/>
    </source>
</evidence>
<dbReference type="GeneID" id="5479656"/>
<dbReference type="InParanoid" id="A7AMQ7"/>
<dbReference type="AlphaFoldDB" id="A7AMQ7"/>
<evidence type="ECO:0000256" key="2">
    <source>
        <dbReference type="ARBA" id="ARBA00004123"/>
    </source>
</evidence>
<dbReference type="PANTHER" id="PTHR31077:SF1">
    <property type="entry name" value="U4_U6.U5 SMALL NUCLEAR RIBONUCLEOPROTEIN 27 KDA PROTEIN"/>
    <property type="match status" value="1"/>
</dbReference>
<evidence type="ECO:0000256" key="8">
    <source>
        <dbReference type="SAM" id="MobiDB-lite"/>
    </source>
</evidence>
<proteinExistence type="inferred from homology"/>
<dbReference type="InterPro" id="IPR013957">
    <property type="entry name" value="SNRNP27"/>
</dbReference>
<feature type="compositionally biased region" description="Basic and acidic residues" evidence="8">
    <location>
        <begin position="30"/>
        <end position="158"/>
    </location>
</feature>
<keyword evidence="6" id="KW-0508">mRNA splicing</keyword>
<feature type="domain" description="U4/U6.U5 small nuclear ribonucleoprotein 27kDa protein" evidence="9">
    <location>
        <begin position="193"/>
        <end position="248"/>
    </location>
</feature>
<dbReference type="VEuPathDB" id="PiroplasmaDB:BBOV_III002760"/>
<comment type="subunit">
    <text evidence="4">Part of a tri-snRNP complex.</text>
</comment>
<evidence type="ECO:0000256" key="5">
    <source>
        <dbReference type="ARBA" id="ARBA00022664"/>
    </source>
</evidence>
<evidence type="ECO:0000256" key="3">
    <source>
        <dbReference type="ARBA" id="ARBA00008218"/>
    </source>
</evidence>
<keyword evidence="11" id="KW-1185">Reference proteome</keyword>
<comment type="subcellular location">
    <subcellularLocation>
        <location evidence="2">Nucleus</location>
    </subcellularLocation>
</comment>
<evidence type="ECO:0000256" key="6">
    <source>
        <dbReference type="ARBA" id="ARBA00023187"/>
    </source>
</evidence>
<feature type="compositionally biased region" description="Basic residues" evidence="8">
    <location>
        <begin position="1"/>
        <end position="18"/>
    </location>
</feature>
<gene>
    <name evidence="10" type="ORF">BBOV_III002760</name>
</gene>
<reference evidence="11" key="3">
    <citation type="journal article" date="2021" name="Int. J. Parasitol.">
        <title>Comparative analysis of gene expression between Babesia bovis blood stages and kinetes allowed by improved genome annotation.</title>
        <authorList>
            <person name="Ueti M.W."/>
            <person name="Johnson W.C."/>
            <person name="Kappmeyer L.S."/>
            <person name="Herndon D.R."/>
            <person name="Mousel M.R."/>
            <person name="Reif K.E."/>
            <person name="Taus N.S."/>
            <person name="Ifeonu O.O."/>
            <person name="Silva J.C."/>
            <person name="Suarez C.E."/>
            <person name="Brayton K.A."/>
        </authorList>
    </citation>
    <scope>NUCLEOTIDE SEQUENCE [LARGE SCALE GENOMIC DNA]</scope>
</reference>
<dbReference type="OMA" id="RSHSENY"/>
<comment type="caution">
    <text evidence="10">The sequence shown here is derived from an EMBL/GenBank/DDBJ whole genome shotgun (WGS) entry which is preliminary data.</text>
</comment>
<protein>
    <recommendedName>
        <fullName evidence="9">U4/U6.U5 small nuclear ribonucleoprotein 27kDa protein domain-containing protein</fullName>
    </recommendedName>
</protein>
<dbReference type="STRING" id="5865.A7AMQ7"/>
<comment type="function">
    <text evidence="1">May play a role in mRNA splicing.</text>
</comment>
<keyword evidence="7" id="KW-0539">Nucleus</keyword>
<reference evidence="10 11" key="1">
    <citation type="journal article" date="2007" name="PLoS Pathog.">
        <title>Genome sequence of Babesia bovis and comparative analysis of apicomplexan hemoprotozoa.</title>
        <authorList>
            <person name="Brayton K.A."/>
            <person name="Lau A.O.T."/>
            <person name="Herndon D.R."/>
            <person name="Hannick L."/>
            <person name="Kappmeyer L.S."/>
            <person name="Berens S.J."/>
            <person name="Bidwell S.L."/>
            <person name="Brown W.C."/>
            <person name="Crabtree J."/>
            <person name="Fadrosh D."/>
            <person name="Feldblum T."/>
            <person name="Forberger H.A."/>
            <person name="Haas B.J."/>
            <person name="Howell J.M."/>
            <person name="Khouri H."/>
            <person name="Koo H."/>
            <person name="Mann D.J."/>
            <person name="Norimine J."/>
            <person name="Paulsen I.T."/>
            <person name="Radune D."/>
            <person name="Ren Q."/>
            <person name="Smith R.K. Jr."/>
            <person name="Suarez C.E."/>
            <person name="White O."/>
            <person name="Wortman J.R."/>
            <person name="Knowles D.P. Jr."/>
            <person name="McElwain T.F."/>
            <person name="Nene V.M."/>
        </authorList>
    </citation>
    <scope>NUCLEOTIDE SEQUENCE [LARGE SCALE GENOMIC DNA]</scope>
    <source>
        <strain evidence="10">T2Bo</strain>
    </source>
</reference>
<reference evidence="11" key="2">
    <citation type="journal article" date="2020" name="Data Brief">
        <title>Transcriptome dataset of Babesia bovis life stages within vertebrate and invertebrate hosts.</title>
        <authorList>
            <person name="Ueti M.W."/>
            <person name="Johnson W.C."/>
            <person name="Kappmeyer L.S."/>
            <person name="Herndon D.R."/>
            <person name="Mousel M.R."/>
            <person name="Reif K.E."/>
            <person name="Taus N.S."/>
            <person name="Ifeonu O.O."/>
            <person name="Silva J.C."/>
            <person name="Suarez C.E."/>
            <person name="Brayton K.A."/>
        </authorList>
    </citation>
    <scope>NUCLEOTIDE SEQUENCE [LARGE SCALE GENOMIC DNA]</scope>
</reference>
<dbReference type="KEGG" id="bbo:BBOV_III002760"/>
<evidence type="ECO:0000256" key="1">
    <source>
        <dbReference type="ARBA" id="ARBA00003632"/>
    </source>
</evidence>
<sequence>MARRSRSRSPSYHRRHTGRGMSPGSHRRYHDVDSRYPRDYSRERDQASHYRVDSYDRDGRSYSRRKDYSYDRRDVDYRRRGDISDRSRPRRDDRHASRDERYYTPREDTYRSNRDDRQSHNGEKYYTPRDGSNRHRDDHHASRDSGRDVRDRHNDRGRRSASFESACSFGSQVSFGGDHEVEEVAADADEPLDEEAMMRRAMGFTEFSTTKNKQHLDTDVSGVAKRSKRQYRQYMNRRGGFNRPLSPTF</sequence>
<dbReference type="GO" id="GO:0071011">
    <property type="term" value="C:precatalytic spliceosome"/>
    <property type="evidence" value="ECO:0007669"/>
    <property type="project" value="TreeGrafter"/>
</dbReference>